<evidence type="ECO:0000313" key="2">
    <source>
        <dbReference type="EMBL" id="EMD83383.1"/>
    </source>
</evidence>
<dbReference type="AlphaFoldDB" id="M2U5W7"/>
<sequence length="168" mass="17657">MSGATALTVPADLERWAERILSRAQDQGLSLVTAESCTGGLLAALLTDVEGVSGVFERGFVTYSKPSKCELLCVPEDLADRCGLVSEEVARAMAAGALKQSHGDIALSITGYAGGSKDEEPGLVHLACQRRGRPAAHQHHRFGDIGRAAIRTETLRAALDMLEEAVGG</sequence>
<evidence type="ECO:0000313" key="3">
    <source>
        <dbReference type="Proteomes" id="UP000011717"/>
    </source>
</evidence>
<comment type="caution">
    <text evidence="2">The sequence shown here is derived from an EMBL/GenBank/DDBJ whole genome shotgun (WGS) entry which is preliminary data.</text>
</comment>
<proteinExistence type="predicted"/>
<dbReference type="Proteomes" id="UP000011717">
    <property type="component" value="Unassembled WGS sequence"/>
</dbReference>
<gene>
    <name evidence="2" type="ORF">C725_1284</name>
</gene>
<keyword evidence="3" id="KW-1185">Reference proteome</keyword>
<dbReference type="EMBL" id="AMRV01000003">
    <property type="protein sequence ID" value="EMD83383.1"/>
    <property type="molecule type" value="Genomic_DNA"/>
</dbReference>
<dbReference type="InterPro" id="IPR008136">
    <property type="entry name" value="CinA_C"/>
</dbReference>
<evidence type="ECO:0000259" key="1">
    <source>
        <dbReference type="Pfam" id="PF02464"/>
    </source>
</evidence>
<protein>
    <submittedName>
        <fullName evidence="2">Putative competence/damage-inducible protein CinA</fullName>
    </submittedName>
</protein>
<dbReference type="PATRIC" id="fig|1234595.3.peg.1288"/>
<feature type="domain" description="CinA C-terminal" evidence="1">
    <location>
        <begin position="15"/>
        <end position="165"/>
    </location>
</feature>
<reference evidence="2 3" key="1">
    <citation type="journal article" date="2013" name="Genome Announc.">
        <title>Draft Genome Sequence of Strain JLT2015T, Belonging to the Family Sphingomonadaceae of the Alphaproteobacteria.</title>
        <authorList>
            <person name="Tang K."/>
            <person name="Liu K."/>
            <person name="Li S."/>
            <person name="Jiao N."/>
        </authorList>
    </citation>
    <scope>NUCLEOTIDE SEQUENCE [LARGE SCALE GENOMIC DNA]</scope>
    <source>
        <strain evidence="2 3">JLT2015</strain>
    </source>
</reference>
<dbReference type="OrthoDB" id="9801454at2"/>
<dbReference type="NCBIfam" id="TIGR00199">
    <property type="entry name" value="PncC_domain"/>
    <property type="match status" value="1"/>
</dbReference>
<dbReference type="Pfam" id="PF02464">
    <property type="entry name" value="CinA"/>
    <property type="match status" value="1"/>
</dbReference>
<organism evidence="2 3">
    <name type="scientific">Pacificimonas flava</name>
    <dbReference type="NCBI Taxonomy" id="1234595"/>
    <lineage>
        <taxon>Bacteria</taxon>
        <taxon>Pseudomonadati</taxon>
        <taxon>Pseudomonadota</taxon>
        <taxon>Alphaproteobacteria</taxon>
        <taxon>Sphingomonadales</taxon>
        <taxon>Sphingosinicellaceae</taxon>
        <taxon>Pacificimonas</taxon>
    </lineage>
</organism>
<accession>M2U5W7</accession>
<dbReference type="SUPFAM" id="SSF142433">
    <property type="entry name" value="CinA-like"/>
    <property type="match status" value="1"/>
</dbReference>
<dbReference type="InterPro" id="IPR036653">
    <property type="entry name" value="CinA-like_C"/>
</dbReference>
<name>M2U5W7_9SPHN</name>
<dbReference type="RefSeq" id="WP_008601074.1">
    <property type="nucleotide sequence ID" value="NZ_AMRV01000003.1"/>
</dbReference>
<dbReference type="Gene3D" id="3.90.950.20">
    <property type="entry name" value="CinA-like"/>
    <property type="match status" value="1"/>
</dbReference>